<evidence type="ECO:0000256" key="8">
    <source>
        <dbReference type="ARBA" id="ARBA00022824"/>
    </source>
</evidence>
<dbReference type="PANTHER" id="PTHR10859:SF91">
    <property type="entry name" value="DOLICHYL-PHOSPHATE BETA-GLUCOSYLTRANSFERASE"/>
    <property type="match status" value="1"/>
</dbReference>
<dbReference type="PANTHER" id="PTHR10859">
    <property type="entry name" value="GLYCOSYL TRANSFERASE"/>
    <property type="match status" value="1"/>
</dbReference>
<evidence type="ECO:0000256" key="7">
    <source>
        <dbReference type="ARBA" id="ARBA00022692"/>
    </source>
</evidence>
<keyword evidence="9" id="KW-0735">Signal-anchor</keyword>
<feature type="compositionally biased region" description="Low complexity" evidence="13">
    <location>
        <begin position="102"/>
        <end position="113"/>
    </location>
</feature>
<dbReference type="EC" id="2.4.1.117" evidence="4"/>
<accession>A0A4Q2DWW6</accession>
<dbReference type="Proteomes" id="UP000290288">
    <property type="component" value="Unassembled WGS sequence"/>
</dbReference>
<comment type="pathway">
    <text evidence="2">Protein modification; protein glycosylation.</text>
</comment>
<dbReference type="Gene3D" id="3.90.550.10">
    <property type="entry name" value="Spore Coat Polysaccharide Biosynthesis Protein SpsA, Chain A"/>
    <property type="match status" value="1"/>
</dbReference>
<comment type="subcellular location">
    <subcellularLocation>
        <location evidence="1">Endoplasmic reticulum membrane</location>
        <topology evidence="1">Single-pass membrane protein</topology>
    </subcellularLocation>
</comment>
<evidence type="ECO:0000256" key="5">
    <source>
        <dbReference type="ARBA" id="ARBA00022676"/>
    </source>
</evidence>
<protein>
    <recommendedName>
        <fullName evidence="4">dolichyl-phosphate beta-glucosyltransferase</fullName>
        <ecNumber evidence="4">2.4.1.117</ecNumber>
    </recommendedName>
</protein>
<evidence type="ECO:0000256" key="3">
    <source>
        <dbReference type="ARBA" id="ARBA00006739"/>
    </source>
</evidence>
<feature type="transmembrane region" description="Helical" evidence="14">
    <location>
        <begin position="7"/>
        <end position="30"/>
    </location>
</feature>
<comment type="catalytic activity">
    <reaction evidence="12">
        <text>a di-trans,poly-cis-dolichyl phosphate + UDP-alpha-D-glucose = a di-trans,poly-cis-dolichyl beta-D-glucosyl phosphate + UDP</text>
        <dbReference type="Rhea" id="RHEA:15401"/>
        <dbReference type="Rhea" id="RHEA-COMP:19498"/>
        <dbReference type="Rhea" id="RHEA-COMP:19502"/>
        <dbReference type="ChEBI" id="CHEBI:57525"/>
        <dbReference type="ChEBI" id="CHEBI:57683"/>
        <dbReference type="ChEBI" id="CHEBI:58223"/>
        <dbReference type="ChEBI" id="CHEBI:58885"/>
        <dbReference type="EC" id="2.4.1.117"/>
    </reaction>
    <physiologicalReaction direction="left-to-right" evidence="12">
        <dbReference type="Rhea" id="RHEA:15402"/>
    </physiologicalReaction>
</comment>
<dbReference type="SUPFAM" id="SSF53448">
    <property type="entry name" value="Nucleotide-diphospho-sugar transferases"/>
    <property type="match status" value="1"/>
</dbReference>
<organism evidence="16 17">
    <name type="scientific">Candolleomyces aberdarensis</name>
    <dbReference type="NCBI Taxonomy" id="2316362"/>
    <lineage>
        <taxon>Eukaryota</taxon>
        <taxon>Fungi</taxon>
        <taxon>Dikarya</taxon>
        <taxon>Basidiomycota</taxon>
        <taxon>Agaricomycotina</taxon>
        <taxon>Agaricomycetes</taxon>
        <taxon>Agaricomycetidae</taxon>
        <taxon>Agaricales</taxon>
        <taxon>Agaricineae</taxon>
        <taxon>Psathyrellaceae</taxon>
        <taxon>Candolleomyces</taxon>
    </lineage>
</organism>
<dbReference type="AlphaFoldDB" id="A0A4Q2DWW6"/>
<evidence type="ECO:0000256" key="14">
    <source>
        <dbReference type="SAM" id="Phobius"/>
    </source>
</evidence>
<evidence type="ECO:0000256" key="13">
    <source>
        <dbReference type="SAM" id="MobiDB-lite"/>
    </source>
</evidence>
<evidence type="ECO:0000256" key="2">
    <source>
        <dbReference type="ARBA" id="ARBA00004922"/>
    </source>
</evidence>
<dbReference type="GO" id="GO:0006487">
    <property type="term" value="P:protein N-linked glycosylation"/>
    <property type="evidence" value="ECO:0007669"/>
    <property type="project" value="TreeGrafter"/>
</dbReference>
<dbReference type="CDD" id="cd04188">
    <property type="entry name" value="DPG_synthase"/>
    <property type="match status" value="1"/>
</dbReference>
<keyword evidence="11 14" id="KW-0472">Membrane</keyword>
<dbReference type="InterPro" id="IPR001173">
    <property type="entry name" value="Glyco_trans_2-like"/>
</dbReference>
<dbReference type="OrthoDB" id="3784at2759"/>
<keyword evidence="10 14" id="KW-1133">Transmembrane helix</keyword>
<evidence type="ECO:0000256" key="12">
    <source>
        <dbReference type="ARBA" id="ARBA00045097"/>
    </source>
</evidence>
<dbReference type="Pfam" id="PF00535">
    <property type="entry name" value="Glycos_transf_2"/>
    <property type="match status" value="1"/>
</dbReference>
<evidence type="ECO:0000259" key="15">
    <source>
        <dbReference type="Pfam" id="PF00535"/>
    </source>
</evidence>
<evidence type="ECO:0000313" key="16">
    <source>
        <dbReference type="EMBL" id="RXW24829.1"/>
    </source>
</evidence>
<proteinExistence type="inferred from homology"/>
<feature type="region of interest" description="Disordered" evidence="13">
    <location>
        <begin position="102"/>
        <end position="129"/>
    </location>
</feature>
<sequence length="368" mass="39574">MALDGTTLVYGGLLVVAVGLVLSYVLLLLWTPPPILTHTSELSYLSANNPKEPLPLPKLEDPATVELSVIVPAFNETERLPAMLEATVSYLEGEGWQNLATTTSTAKTTGSSSRPNEKGNGSAKKLKRPSSGLKRTFEIIIVDDGSTDSTSSAALLLARSKYPKTDIKIVTLEKNIGKGGAVRHGMLHAGGQGLLMADADGASRIEDLASLWSHMNTILDKDGRAAVVGSRAHLVKTEAVVKRSLLRNILMYGLHTILRIVGVGHIRDTQCGFKLFSRSAAQQIFPSQHLPTWIFDVELLLIAKALRIAVGEVPVEWHEVAGSKLNVVTASIQMLRDLLIVRLNMVVGRWKAGEGPGVTLAAKAEKSD</sequence>
<keyword evidence="7 14" id="KW-0812">Transmembrane</keyword>
<keyword evidence="5" id="KW-0328">Glycosyltransferase</keyword>
<dbReference type="GO" id="GO:0004581">
    <property type="term" value="F:dolichyl-phosphate beta-glucosyltransferase activity"/>
    <property type="evidence" value="ECO:0007669"/>
    <property type="project" value="UniProtKB-EC"/>
</dbReference>
<comment type="similarity">
    <text evidence="3">Belongs to the glycosyltransferase 2 family.</text>
</comment>
<reference evidence="16 17" key="1">
    <citation type="submission" date="2019-01" db="EMBL/GenBank/DDBJ databases">
        <title>Draft genome sequence of Psathyrella aberdarensis IHI B618.</title>
        <authorList>
            <person name="Buettner E."/>
            <person name="Kellner H."/>
        </authorList>
    </citation>
    <scope>NUCLEOTIDE SEQUENCE [LARGE SCALE GENOMIC DNA]</scope>
    <source>
        <strain evidence="16 17">IHI B618</strain>
    </source>
</reference>
<dbReference type="STRING" id="2316362.A0A4Q2DWW6"/>
<keyword evidence="17" id="KW-1185">Reference proteome</keyword>
<comment type="caution">
    <text evidence="16">The sequence shown here is derived from an EMBL/GenBank/DDBJ whole genome shotgun (WGS) entry which is preliminary data.</text>
</comment>
<gene>
    <name evidence="16" type="ORF">EST38_g1041</name>
</gene>
<dbReference type="InterPro" id="IPR029044">
    <property type="entry name" value="Nucleotide-diphossugar_trans"/>
</dbReference>
<name>A0A4Q2DWW6_9AGAR</name>
<evidence type="ECO:0000256" key="9">
    <source>
        <dbReference type="ARBA" id="ARBA00022968"/>
    </source>
</evidence>
<feature type="domain" description="Glycosyltransferase 2-like" evidence="15">
    <location>
        <begin position="136"/>
        <end position="285"/>
    </location>
</feature>
<keyword evidence="6" id="KW-0808">Transferase</keyword>
<evidence type="ECO:0000256" key="10">
    <source>
        <dbReference type="ARBA" id="ARBA00022989"/>
    </source>
</evidence>
<evidence type="ECO:0000256" key="11">
    <source>
        <dbReference type="ARBA" id="ARBA00023136"/>
    </source>
</evidence>
<evidence type="ECO:0000256" key="6">
    <source>
        <dbReference type="ARBA" id="ARBA00022679"/>
    </source>
</evidence>
<dbReference type="EMBL" id="SDEE01000013">
    <property type="protein sequence ID" value="RXW24829.1"/>
    <property type="molecule type" value="Genomic_DNA"/>
</dbReference>
<dbReference type="InterPro" id="IPR035518">
    <property type="entry name" value="DPG_synthase"/>
</dbReference>
<evidence type="ECO:0000256" key="4">
    <source>
        <dbReference type="ARBA" id="ARBA00012583"/>
    </source>
</evidence>
<evidence type="ECO:0000313" key="17">
    <source>
        <dbReference type="Proteomes" id="UP000290288"/>
    </source>
</evidence>
<dbReference type="GO" id="GO:0005789">
    <property type="term" value="C:endoplasmic reticulum membrane"/>
    <property type="evidence" value="ECO:0007669"/>
    <property type="project" value="UniProtKB-SubCell"/>
</dbReference>
<keyword evidence="8" id="KW-0256">Endoplasmic reticulum</keyword>
<evidence type="ECO:0000256" key="1">
    <source>
        <dbReference type="ARBA" id="ARBA00004389"/>
    </source>
</evidence>